<keyword evidence="1" id="KW-1133">Transmembrane helix</keyword>
<dbReference type="Proteomes" id="UP000007266">
    <property type="component" value="Linkage group 8"/>
</dbReference>
<dbReference type="EMBL" id="KQ971361">
    <property type="protein sequence ID" value="KYB25912.1"/>
    <property type="molecule type" value="Genomic_DNA"/>
</dbReference>
<name>A0A139WDD2_TRICA</name>
<protein>
    <submittedName>
        <fullName evidence="2">Uncharacterized protein</fullName>
    </submittedName>
</protein>
<feature type="transmembrane region" description="Helical" evidence="1">
    <location>
        <begin position="88"/>
        <end position="111"/>
    </location>
</feature>
<keyword evidence="3" id="KW-1185">Reference proteome</keyword>
<evidence type="ECO:0000313" key="2">
    <source>
        <dbReference type="EMBL" id="KYB25912.1"/>
    </source>
</evidence>
<evidence type="ECO:0000256" key="1">
    <source>
        <dbReference type="SAM" id="Phobius"/>
    </source>
</evidence>
<proteinExistence type="predicted"/>
<keyword evidence="1" id="KW-0472">Membrane</keyword>
<accession>A0A139WDD2</accession>
<reference evidence="2 3" key="1">
    <citation type="journal article" date="2008" name="Nature">
        <title>The genome of the model beetle and pest Tribolium castaneum.</title>
        <authorList>
            <consortium name="Tribolium Genome Sequencing Consortium"/>
            <person name="Richards S."/>
            <person name="Gibbs R.A."/>
            <person name="Weinstock G.M."/>
            <person name="Brown S.J."/>
            <person name="Denell R."/>
            <person name="Beeman R.W."/>
            <person name="Gibbs R."/>
            <person name="Beeman R.W."/>
            <person name="Brown S.J."/>
            <person name="Bucher G."/>
            <person name="Friedrich M."/>
            <person name="Grimmelikhuijzen C.J."/>
            <person name="Klingler M."/>
            <person name="Lorenzen M."/>
            <person name="Richards S."/>
            <person name="Roth S."/>
            <person name="Schroder R."/>
            <person name="Tautz D."/>
            <person name="Zdobnov E.M."/>
            <person name="Muzny D."/>
            <person name="Gibbs R.A."/>
            <person name="Weinstock G.M."/>
            <person name="Attaway T."/>
            <person name="Bell S."/>
            <person name="Buhay C.J."/>
            <person name="Chandrabose M.N."/>
            <person name="Chavez D."/>
            <person name="Clerk-Blankenburg K.P."/>
            <person name="Cree A."/>
            <person name="Dao M."/>
            <person name="Davis C."/>
            <person name="Chacko J."/>
            <person name="Dinh H."/>
            <person name="Dugan-Rocha S."/>
            <person name="Fowler G."/>
            <person name="Garner T.T."/>
            <person name="Garnes J."/>
            <person name="Gnirke A."/>
            <person name="Hawes A."/>
            <person name="Hernandez J."/>
            <person name="Hines S."/>
            <person name="Holder M."/>
            <person name="Hume J."/>
            <person name="Jhangiani S.N."/>
            <person name="Joshi V."/>
            <person name="Khan Z.M."/>
            <person name="Jackson L."/>
            <person name="Kovar C."/>
            <person name="Kowis A."/>
            <person name="Lee S."/>
            <person name="Lewis L.R."/>
            <person name="Margolis J."/>
            <person name="Morgan M."/>
            <person name="Nazareth L.V."/>
            <person name="Nguyen N."/>
            <person name="Okwuonu G."/>
            <person name="Parker D."/>
            <person name="Richards S."/>
            <person name="Ruiz S.J."/>
            <person name="Santibanez J."/>
            <person name="Savard J."/>
            <person name="Scherer S.E."/>
            <person name="Schneider B."/>
            <person name="Sodergren E."/>
            <person name="Tautz D."/>
            <person name="Vattahil S."/>
            <person name="Villasana D."/>
            <person name="White C.S."/>
            <person name="Wright R."/>
            <person name="Park Y."/>
            <person name="Beeman R.W."/>
            <person name="Lord J."/>
            <person name="Oppert B."/>
            <person name="Lorenzen M."/>
            <person name="Brown S."/>
            <person name="Wang L."/>
            <person name="Savard J."/>
            <person name="Tautz D."/>
            <person name="Richards S."/>
            <person name="Weinstock G."/>
            <person name="Gibbs R.A."/>
            <person name="Liu Y."/>
            <person name="Worley K."/>
            <person name="Weinstock G."/>
            <person name="Elsik C.G."/>
            <person name="Reese J.T."/>
            <person name="Elhaik E."/>
            <person name="Landan G."/>
            <person name="Graur D."/>
            <person name="Arensburger P."/>
            <person name="Atkinson P."/>
            <person name="Beeman R.W."/>
            <person name="Beidler J."/>
            <person name="Brown S.J."/>
            <person name="Demuth J.P."/>
            <person name="Drury D.W."/>
            <person name="Du Y.Z."/>
            <person name="Fujiwara H."/>
            <person name="Lorenzen M."/>
            <person name="Maselli V."/>
            <person name="Osanai M."/>
            <person name="Park Y."/>
            <person name="Robertson H.M."/>
            <person name="Tu Z."/>
            <person name="Wang J.J."/>
            <person name="Wang S."/>
            <person name="Richards S."/>
            <person name="Song H."/>
            <person name="Zhang L."/>
            <person name="Sodergren E."/>
            <person name="Werner D."/>
            <person name="Stanke M."/>
            <person name="Morgenstern B."/>
            <person name="Solovyev V."/>
            <person name="Kosarev P."/>
            <person name="Brown G."/>
            <person name="Chen H.C."/>
            <person name="Ermolaeva O."/>
            <person name="Hlavina W."/>
            <person name="Kapustin Y."/>
            <person name="Kiryutin B."/>
            <person name="Kitts P."/>
            <person name="Maglott D."/>
            <person name="Pruitt K."/>
            <person name="Sapojnikov V."/>
            <person name="Souvorov A."/>
            <person name="Mackey A.J."/>
            <person name="Waterhouse R.M."/>
            <person name="Wyder S."/>
            <person name="Zdobnov E.M."/>
            <person name="Zdobnov E.M."/>
            <person name="Wyder S."/>
            <person name="Kriventseva E.V."/>
            <person name="Kadowaki T."/>
            <person name="Bork P."/>
            <person name="Aranda M."/>
            <person name="Bao R."/>
            <person name="Beermann A."/>
            <person name="Berns N."/>
            <person name="Bolognesi R."/>
            <person name="Bonneton F."/>
            <person name="Bopp D."/>
            <person name="Brown S.J."/>
            <person name="Bucher G."/>
            <person name="Butts T."/>
            <person name="Chaumot A."/>
            <person name="Denell R.E."/>
            <person name="Ferrier D.E."/>
            <person name="Friedrich M."/>
            <person name="Gordon C.M."/>
            <person name="Jindra M."/>
            <person name="Klingler M."/>
            <person name="Lan Q."/>
            <person name="Lattorff H.M."/>
            <person name="Laudet V."/>
            <person name="von Levetsow C."/>
            <person name="Liu Z."/>
            <person name="Lutz R."/>
            <person name="Lynch J.A."/>
            <person name="da Fonseca R.N."/>
            <person name="Posnien N."/>
            <person name="Reuter R."/>
            <person name="Roth S."/>
            <person name="Savard J."/>
            <person name="Schinko J.B."/>
            <person name="Schmitt C."/>
            <person name="Schoppmeier M."/>
            <person name="Schroder R."/>
            <person name="Shippy T.D."/>
            <person name="Simonnet F."/>
            <person name="Marques-Souza H."/>
            <person name="Tautz D."/>
            <person name="Tomoyasu Y."/>
            <person name="Trauner J."/>
            <person name="Van der Zee M."/>
            <person name="Vervoort M."/>
            <person name="Wittkopp N."/>
            <person name="Wimmer E.A."/>
            <person name="Yang X."/>
            <person name="Jones A.K."/>
            <person name="Sattelle D.B."/>
            <person name="Ebert P.R."/>
            <person name="Nelson D."/>
            <person name="Scott J.G."/>
            <person name="Beeman R.W."/>
            <person name="Muthukrishnan S."/>
            <person name="Kramer K.J."/>
            <person name="Arakane Y."/>
            <person name="Beeman R.W."/>
            <person name="Zhu Q."/>
            <person name="Hogenkamp D."/>
            <person name="Dixit R."/>
            <person name="Oppert B."/>
            <person name="Jiang H."/>
            <person name="Zou Z."/>
            <person name="Marshall J."/>
            <person name="Elpidina E."/>
            <person name="Vinokurov K."/>
            <person name="Oppert C."/>
            <person name="Zou Z."/>
            <person name="Evans J."/>
            <person name="Lu Z."/>
            <person name="Zhao P."/>
            <person name="Sumathipala N."/>
            <person name="Altincicek B."/>
            <person name="Vilcinskas A."/>
            <person name="Williams M."/>
            <person name="Hultmark D."/>
            <person name="Hetru C."/>
            <person name="Jiang H."/>
            <person name="Grimmelikhuijzen C.J."/>
            <person name="Hauser F."/>
            <person name="Cazzamali G."/>
            <person name="Williamson M."/>
            <person name="Park Y."/>
            <person name="Li B."/>
            <person name="Tanaka Y."/>
            <person name="Predel R."/>
            <person name="Neupert S."/>
            <person name="Schachtner J."/>
            <person name="Verleyen P."/>
            <person name="Raible F."/>
            <person name="Bork P."/>
            <person name="Friedrich M."/>
            <person name="Walden K.K."/>
            <person name="Robertson H.M."/>
            <person name="Angeli S."/>
            <person name="Foret S."/>
            <person name="Bucher G."/>
            <person name="Schuetz S."/>
            <person name="Maleszka R."/>
            <person name="Wimmer E.A."/>
            <person name="Beeman R.W."/>
            <person name="Lorenzen M."/>
            <person name="Tomoyasu Y."/>
            <person name="Miller S.C."/>
            <person name="Grossmann D."/>
            <person name="Bucher G."/>
        </authorList>
    </citation>
    <scope>NUCLEOTIDE SEQUENCE [LARGE SCALE GENOMIC DNA]</scope>
    <source>
        <strain evidence="2 3">Georgia GA2</strain>
    </source>
</reference>
<evidence type="ECO:0000313" key="3">
    <source>
        <dbReference type="Proteomes" id="UP000007266"/>
    </source>
</evidence>
<dbReference type="AlphaFoldDB" id="A0A139WDD2"/>
<dbReference type="InParanoid" id="A0A139WDD2"/>
<organism evidence="2 3">
    <name type="scientific">Tribolium castaneum</name>
    <name type="common">Red flour beetle</name>
    <dbReference type="NCBI Taxonomy" id="7070"/>
    <lineage>
        <taxon>Eukaryota</taxon>
        <taxon>Metazoa</taxon>
        <taxon>Ecdysozoa</taxon>
        <taxon>Arthropoda</taxon>
        <taxon>Hexapoda</taxon>
        <taxon>Insecta</taxon>
        <taxon>Pterygota</taxon>
        <taxon>Neoptera</taxon>
        <taxon>Endopterygota</taxon>
        <taxon>Coleoptera</taxon>
        <taxon>Polyphaga</taxon>
        <taxon>Cucujiformia</taxon>
        <taxon>Tenebrionidae</taxon>
        <taxon>Tenebrionidae incertae sedis</taxon>
        <taxon>Tribolium</taxon>
    </lineage>
</organism>
<keyword evidence="1" id="KW-0812">Transmembrane</keyword>
<gene>
    <name evidence="2" type="primary">AUGUSTUS-3.0.2_34101</name>
    <name evidence="2" type="ORF">TcasGA2_TC034101</name>
</gene>
<sequence length="118" mass="13397">MIVTHHSIVYMTIIRVFNHPSMTEIWSAVDQDEDFFFCTWPKPSEKDTLRNTSDTALWRQVNCRRHPVYGRGDFGDSLRATTAGTRPIFITVLLGKIMVVLGTSSLTWPLVNVKTPTG</sequence>
<reference evidence="2 3" key="2">
    <citation type="journal article" date="2010" name="Nucleic Acids Res.">
        <title>BeetleBase in 2010: revisions to provide comprehensive genomic information for Tribolium castaneum.</title>
        <authorList>
            <person name="Kim H.S."/>
            <person name="Murphy T."/>
            <person name="Xia J."/>
            <person name="Caragea D."/>
            <person name="Park Y."/>
            <person name="Beeman R.W."/>
            <person name="Lorenzen M.D."/>
            <person name="Butcher S."/>
            <person name="Manak J.R."/>
            <person name="Brown S.J."/>
        </authorList>
    </citation>
    <scope>GENOME REANNOTATION</scope>
    <source>
        <strain evidence="2 3">Georgia GA2</strain>
    </source>
</reference>